<dbReference type="GO" id="GO:0046872">
    <property type="term" value="F:metal ion binding"/>
    <property type="evidence" value="ECO:0007669"/>
    <property type="project" value="UniProtKB-KW"/>
</dbReference>
<dbReference type="Proteomes" id="UP001054945">
    <property type="component" value="Unassembled WGS sequence"/>
</dbReference>
<feature type="binding site" evidence="4">
    <location>
        <position position="298"/>
    </location>
    <ligand>
        <name>Fe cation</name>
        <dbReference type="ChEBI" id="CHEBI:24875"/>
        <note>catalytic</note>
    </ligand>
</feature>
<dbReference type="PANTHER" id="PTHR10543:SF132">
    <property type="entry name" value="BETA,BETA-CAROTENE 15,15'-DIOXYGENASE"/>
    <property type="match status" value="1"/>
</dbReference>
<evidence type="ECO:0000256" key="2">
    <source>
        <dbReference type="ARBA" id="ARBA00022723"/>
    </source>
</evidence>
<accession>A0AAV4NI85</accession>
<reference evidence="5 6" key="1">
    <citation type="submission" date="2021-06" db="EMBL/GenBank/DDBJ databases">
        <title>Caerostris extrusa draft genome.</title>
        <authorList>
            <person name="Kono N."/>
            <person name="Arakawa K."/>
        </authorList>
    </citation>
    <scope>NUCLEOTIDE SEQUENCE [LARGE SCALE GENOMIC DNA]</scope>
</reference>
<dbReference type="AlphaFoldDB" id="A0AAV4NI85"/>
<proteinExistence type="inferred from homology"/>
<comment type="similarity">
    <text evidence="1">Belongs to the carotenoid oxygenase family.</text>
</comment>
<gene>
    <name evidence="5" type="primary">BCO2</name>
    <name evidence="5" type="ORF">CEXT_496751</name>
</gene>
<protein>
    <submittedName>
        <fullName evidence="5">Beta,beta-carotene 9',10'-oxygenase</fullName>
    </submittedName>
</protein>
<organism evidence="5 6">
    <name type="scientific">Caerostris extrusa</name>
    <name type="common">Bark spider</name>
    <name type="synonym">Caerostris bankana</name>
    <dbReference type="NCBI Taxonomy" id="172846"/>
    <lineage>
        <taxon>Eukaryota</taxon>
        <taxon>Metazoa</taxon>
        <taxon>Ecdysozoa</taxon>
        <taxon>Arthropoda</taxon>
        <taxon>Chelicerata</taxon>
        <taxon>Arachnida</taxon>
        <taxon>Araneae</taxon>
        <taxon>Araneomorphae</taxon>
        <taxon>Entelegynae</taxon>
        <taxon>Araneoidea</taxon>
        <taxon>Araneidae</taxon>
        <taxon>Caerostris</taxon>
    </lineage>
</organism>
<keyword evidence="3 4" id="KW-0408">Iron</keyword>
<dbReference type="InterPro" id="IPR004294">
    <property type="entry name" value="Carotenoid_Oase"/>
</dbReference>
<dbReference type="PANTHER" id="PTHR10543">
    <property type="entry name" value="BETA-CAROTENE DIOXYGENASE"/>
    <property type="match status" value="1"/>
</dbReference>
<feature type="binding site" evidence="4">
    <location>
        <position position="165"/>
    </location>
    <ligand>
        <name>Fe cation</name>
        <dbReference type="ChEBI" id="CHEBI:24875"/>
        <note>catalytic</note>
    </ligand>
</feature>
<evidence type="ECO:0000256" key="1">
    <source>
        <dbReference type="ARBA" id="ARBA00006787"/>
    </source>
</evidence>
<dbReference type="GO" id="GO:0016121">
    <property type="term" value="P:carotene catabolic process"/>
    <property type="evidence" value="ECO:0007669"/>
    <property type="project" value="TreeGrafter"/>
</dbReference>
<keyword evidence="6" id="KW-1185">Reference proteome</keyword>
<comment type="cofactor">
    <cofactor evidence="4">
        <name>Fe(2+)</name>
        <dbReference type="ChEBI" id="CHEBI:29033"/>
    </cofactor>
    <text evidence="4">Binds 1 Fe(2+) ion per subunit.</text>
</comment>
<feature type="binding site" evidence="4">
    <location>
        <position position="505"/>
    </location>
    <ligand>
        <name>Fe cation</name>
        <dbReference type="ChEBI" id="CHEBI:24875"/>
        <note>catalytic</note>
    </ligand>
</feature>
<sequence length="511" mass="58140">MSTVSLGMELLNLYKKKNLAMIFEKIDDGCELSKFHPKGNIPDWLKGQLFLIAPAKWDFDDGFSVNHWLDGSAFMYKFNISKDHVDVMSTVSGYNQCKNVFSRYLSHLVPLELSDNVIGNVYLIDDELYASSETCHVWKIDPKDLKCIKRIDLRSVVSVNLASSHPHICPDGTVFNLAASFMTGLRYHIMKLPPLSETSPKQLKGFERATILTSRSSSQKTTYSYYHSFGVTEHYVLFLEQPLLVNTVKMAASGIKGYCVRDCLEWNPAMKTKFHLIDRATGQDIKTKFQSDAFFCFHHINTYEEDGHVVSDIMAYPNSEVMDKFFLKEVRAGRLNDSCKAIFTRFVLPLKTEGRIGENLVTLQETQATAIKEETGIIFLIPETMGRSGYEMPTINYSMFNTRKYRYMYGCGSFDTGEFAHSLIKLDNVTGEMAVWKETDLMYPSELVYVPRPGSSEEDDGVLLSVVLDVADNSQDFLMVMDAKNFKELARVFVPRSVKLPPSVHGRFRMD</sequence>
<feature type="binding site" evidence="4">
    <location>
        <position position="227"/>
    </location>
    <ligand>
        <name>Fe cation</name>
        <dbReference type="ChEBI" id="CHEBI:24875"/>
        <note>catalytic</note>
    </ligand>
</feature>
<evidence type="ECO:0000256" key="4">
    <source>
        <dbReference type="PIRSR" id="PIRSR604294-1"/>
    </source>
</evidence>
<evidence type="ECO:0000256" key="3">
    <source>
        <dbReference type="ARBA" id="ARBA00023004"/>
    </source>
</evidence>
<name>A0AAV4NI85_CAEEX</name>
<dbReference type="EMBL" id="BPLR01020968">
    <property type="protein sequence ID" value="GIX84460.1"/>
    <property type="molecule type" value="Genomic_DNA"/>
</dbReference>
<comment type="caution">
    <text evidence="5">The sequence shown here is derived from an EMBL/GenBank/DDBJ whole genome shotgun (WGS) entry which is preliminary data.</text>
</comment>
<dbReference type="Pfam" id="PF03055">
    <property type="entry name" value="RPE65"/>
    <property type="match status" value="1"/>
</dbReference>
<keyword evidence="2 4" id="KW-0479">Metal-binding</keyword>
<dbReference type="GO" id="GO:0010436">
    <property type="term" value="F:carotenoid dioxygenase activity"/>
    <property type="evidence" value="ECO:0007669"/>
    <property type="project" value="TreeGrafter"/>
</dbReference>
<dbReference type="GO" id="GO:0003834">
    <property type="term" value="F:beta-carotene 15,15'-dioxygenase activity"/>
    <property type="evidence" value="ECO:0007669"/>
    <property type="project" value="TreeGrafter"/>
</dbReference>
<evidence type="ECO:0000313" key="6">
    <source>
        <dbReference type="Proteomes" id="UP001054945"/>
    </source>
</evidence>
<evidence type="ECO:0000313" key="5">
    <source>
        <dbReference type="EMBL" id="GIX84460.1"/>
    </source>
</evidence>
<dbReference type="GO" id="GO:0042574">
    <property type="term" value="P:retinal metabolic process"/>
    <property type="evidence" value="ECO:0007669"/>
    <property type="project" value="TreeGrafter"/>
</dbReference>